<sequence length="206" mass="22567">MPSSLIVAQRVLVLTIAAVLVDFMPSVDALHCSIGAKTNLKFSDDLLLIMQFIIPSNSSVGKMEALNLLINLDGITKCPAWATRCMTGRCTFDLNSLPKEAASIKQIFGERYEVTFSTCAPEKGCNADALVALDAEIRQRLNALQRPDAKNRVPFPNSKEMAPYNCTYSCCAGNMCNGAIGLLVHKCGTFATILATFYAFFFLRYM</sequence>
<name>A0A914I970_GLORO</name>
<keyword evidence="1" id="KW-0812">Transmembrane</keyword>
<keyword evidence="1" id="KW-1133">Transmembrane helix</keyword>
<feature type="transmembrane region" description="Helical" evidence="1">
    <location>
        <begin position="179"/>
        <end position="203"/>
    </location>
</feature>
<accession>A0A914I970</accession>
<keyword evidence="2" id="KW-0732">Signal</keyword>
<proteinExistence type="predicted"/>
<evidence type="ECO:0000256" key="1">
    <source>
        <dbReference type="SAM" id="Phobius"/>
    </source>
</evidence>
<evidence type="ECO:0000313" key="3">
    <source>
        <dbReference type="Proteomes" id="UP000887572"/>
    </source>
</evidence>
<organism evidence="3 4">
    <name type="scientific">Globodera rostochiensis</name>
    <name type="common">Golden nematode worm</name>
    <name type="synonym">Heterodera rostochiensis</name>
    <dbReference type="NCBI Taxonomy" id="31243"/>
    <lineage>
        <taxon>Eukaryota</taxon>
        <taxon>Metazoa</taxon>
        <taxon>Ecdysozoa</taxon>
        <taxon>Nematoda</taxon>
        <taxon>Chromadorea</taxon>
        <taxon>Rhabditida</taxon>
        <taxon>Tylenchina</taxon>
        <taxon>Tylenchomorpha</taxon>
        <taxon>Tylenchoidea</taxon>
        <taxon>Heteroderidae</taxon>
        <taxon>Heteroderinae</taxon>
        <taxon>Globodera</taxon>
    </lineage>
</organism>
<evidence type="ECO:0000313" key="4">
    <source>
        <dbReference type="WBParaSite" id="Gr19_v10_g806.t1"/>
    </source>
</evidence>
<dbReference type="WBParaSite" id="Gr19_v10_g806.t1">
    <property type="protein sequence ID" value="Gr19_v10_g806.t1"/>
    <property type="gene ID" value="Gr19_v10_g806"/>
</dbReference>
<evidence type="ECO:0000256" key="2">
    <source>
        <dbReference type="SAM" id="SignalP"/>
    </source>
</evidence>
<feature type="signal peptide" evidence="2">
    <location>
        <begin position="1"/>
        <end position="29"/>
    </location>
</feature>
<dbReference type="AlphaFoldDB" id="A0A914I970"/>
<reference evidence="4" key="1">
    <citation type="submission" date="2022-11" db="UniProtKB">
        <authorList>
            <consortium name="WormBaseParasite"/>
        </authorList>
    </citation>
    <scope>IDENTIFICATION</scope>
</reference>
<dbReference type="Proteomes" id="UP000887572">
    <property type="component" value="Unplaced"/>
</dbReference>
<keyword evidence="1" id="KW-0472">Membrane</keyword>
<keyword evidence="3" id="KW-1185">Reference proteome</keyword>
<protein>
    <submittedName>
        <fullName evidence="4">Protein quiver</fullName>
    </submittedName>
</protein>
<feature type="chain" id="PRO_5037713218" evidence="2">
    <location>
        <begin position="30"/>
        <end position="206"/>
    </location>
</feature>